<keyword evidence="8" id="KW-1185">Reference proteome</keyword>
<dbReference type="InterPro" id="IPR002123">
    <property type="entry name" value="Plipid/glycerol_acylTrfase"/>
</dbReference>
<accession>A0A2R3IYD8</accession>
<evidence type="ECO:0000259" key="6">
    <source>
        <dbReference type="SMART" id="SM00563"/>
    </source>
</evidence>
<dbReference type="SMART" id="SM00563">
    <property type="entry name" value="PlsC"/>
    <property type="match status" value="1"/>
</dbReference>
<evidence type="ECO:0000313" key="8">
    <source>
        <dbReference type="Proteomes" id="UP000238390"/>
    </source>
</evidence>
<keyword evidence="4" id="KW-0443">Lipid metabolism</keyword>
<dbReference type="GO" id="GO:0003841">
    <property type="term" value="F:1-acylglycerol-3-phosphate O-acyltransferase activity"/>
    <property type="evidence" value="ECO:0007669"/>
    <property type="project" value="TreeGrafter"/>
</dbReference>
<dbReference type="PANTHER" id="PTHR10434">
    <property type="entry name" value="1-ACYL-SN-GLYCEROL-3-PHOSPHATE ACYLTRANSFERASE"/>
    <property type="match status" value="1"/>
</dbReference>
<evidence type="ECO:0000256" key="2">
    <source>
        <dbReference type="ARBA" id="ARBA00022516"/>
    </source>
</evidence>
<reference evidence="7 8" key="1">
    <citation type="submission" date="2018-02" db="EMBL/GenBank/DDBJ databases">
        <title>FDA/CDC Antimicrobial Resistant Isolate Bank Genome Sequencing.</title>
        <authorList>
            <person name="Benahmed F.H."/>
            <person name="Lutgring J.D."/>
            <person name="Yoo B."/>
            <person name="Machado M."/>
            <person name="Brown A."/>
            <person name="McAllister G."/>
            <person name="Perry A."/>
            <person name="Halpin A.L."/>
            <person name="Vavikolanu K."/>
            <person name="Ott S."/>
            <person name="Zhao X."/>
            <person name="Tallon L.J."/>
            <person name="Sadzewicz L."/>
            <person name="Aluvathingal J."/>
            <person name="Nadendla S."/>
            <person name="Voskania-kordi A."/>
            <person name="Simonyan V."/>
            <person name="Patel J."/>
            <person name="Shawar R.M."/>
        </authorList>
    </citation>
    <scope>NUCLEOTIDE SEQUENCE [LARGE SCALE GENOMIC DNA]</scope>
    <source>
        <strain evidence="7 8">AR_0356</strain>
    </source>
</reference>
<comment type="pathway">
    <text evidence="1">Lipid metabolism.</text>
</comment>
<protein>
    <submittedName>
        <fullName evidence="7">Acyltransferase family protein</fullName>
    </submittedName>
</protein>
<dbReference type="Proteomes" id="UP000238390">
    <property type="component" value="Chromosome"/>
</dbReference>
<feature type="domain" description="Phospholipid/glycerol acyltransferase" evidence="6">
    <location>
        <begin position="72"/>
        <end position="183"/>
    </location>
</feature>
<dbReference type="GeneID" id="77222852"/>
<dbReference type="RefSeq" id="WP_034078333.1">
    <property type="nucleotide sequence ID" value="NZ_CP020560.1"/>
</dbReference>
<evidence type="ECO:0000256" key="1">
    <source>
        <dbReference type="ARBA" id="ARBA00005189"/>
    </source>
</evidence>
<dbReference type="GO" id="GO:0006654">
    <property type="term" value="P:phosphatidic acid biosynthetic process"/>
    <property type="evidence" value="ECO:0007669"/>
    <property type="project" value="TreeGrafter"/>
</dbReference>
<gene>
    <name evidence="7" type="ORF">CSB93_6294</name>
</gene>
<keyword evidence="5 7" id="KW-0012">Acyltransferase</keyword>
<dbReference type="Pfam" id="PF01553">
    <property type="entry name" value="Acyltransferase"/>
    <property type="match status" value="1"/>
</dbReference>
<dbReference type="SUPFAM" id="SSF69593">
    <property type="entry name" value="Glycerol-3-phosphate (1)-acyltransferase"/>
    <property type="match status" value="1"/>
</dbReference>
<organism evidence="7 8">
    <name type="scientific">Pseudomonas paraeruginosa</name>
    <dbReference type="NCBI Taxonomy" id="2994495"/>
    <lineage>
        <taxon>Bacteria</taxon>
        <taxon>Pseudomonadati</taxon>
        <taxon>Pseudomonadota</taxon>
        <taxon>Gammaproteobacteria</taxon>
        <taxon>Pseudomonadales</taxon>
        <taxon>Pseudomonadaceae</taxon>
        <taxon>Pseudomonas</taxon>
    </lineage>
</organism>
<evidence type="ECO:0000256" key="4">
    <source>
        <dbReference type="ARBA" id="ARBA00023098"/>
    </source>
</evidence>
<sequence>MARLRLLLRSARLLGLVALGLGLASWVSLRERLPGTDVTPLRQRLTRWWLARLCAALPFDIRVSGEAPRQPMLWVANHVSWTDIPLLGALAPLTFLSKAEVRAWPLAGWLAEKAGTLFIRRGAGDSRLINQRLAEQLHRGRNLLIFPEGTTTNGESLRTFHGRLMASALEAGVAVQPVAISYRRDGVPDALAPFIGDDDLLSHLGRLLRGERGSVHIQLLEPIPSQGLDRAELARQAQQAVRLALFGTAAPAETRRAA</sequence>
<dbReference type="CDD" id="cd07989">
    <property type="entry name" value="LPLAT_AGPAT-like"/>
    <property type="match status" value="1"/>
</dbReference>
<evidence type="ECO:0000313" key="7">
    <source>
        <dbReference type="EMBL" id="AVK06915.1"/>
    </source>
</evidence>
<evidence type="ECO:0000256" key="3">
    <source>
        <dbReference type="ARBA" id="ARBA00022679"/>
    </source>
</evidence>
<proteinExistence type="predicted"/>
<keyword evidence="2" id="KW-0444">Lipid biosynthesis</keyword>
<dbReference type="AlphaFoldDB" id="A0A2R3IYD8"/>
<name>A0A2R3IYD8_9PSED</name>
<dbReference type="PANTHER" id="PTHR10434:SF64">
    <property type="entry name" value="1-ACYL-SN-GLYCEROL-3-PHOSPHATE ACYLTRANSFERASE-RELATED"/>
    <property type="match status" value="1"/>
</dbReference>
<keyword evidence="3" id="KW-0808">Transferase</keyword>
<dbReference type="EMBL" id="CP027169">
    <property type="protein sequence ID" value="AVK06915.1"/>
    <property type="molecule type" value="Genomic_DNA"/>
</dbReference>
<evidence type="ECO:0000256" key="5">
    <source>
        <dbReference type="ARBA" id="ARBA00023315"/>
    </source>
</evidence>